<dbReference type="OrthoDB" id="3577979at2759"/>
<dbReference type="RefSeq" id="XP_024730823.1">
    <property type="nucleotide sequence ID" value="XM_024881309.1"/>
</dbReference>
<dbReference type="GeneID" id="36589386"/>
<organism evidence="1 2">
    <name type="scientific">Hyaloscypha bicolor E</name>
    <dbReference type="NCBI Taxonomy" id="1095630"/>
    <lineage>
        <taxon>Eukaryota</taxon>
        <taxon>Fungi</taxon>
        <taxon>Dikarya</taxon>
        <taxon>Ascomycota</taxon>
        <taxon>Pezizomycotina</taxon>
        <taxon>Leotiomycetes</taxon>
        <taxon>Helotiales</taxon>
        <taxon>Hyaloscyphaceae</taxon>
        <taxon>Hyaloscypha</taxon>
        <taxon>Hyaloscypha bicolor</taxon>
    </lineage>
</organism>
<gene>
    <name evidence="1" type="ORF">K444DRAFT_618384</name>
</gene>
<protein>
    <recommendedName>
        <fullName evidence="3">HTH psq-type domain-containing protein</fullName>
    </recommendedName>
</protein>
<dbReference type="AlphaFoldDB" id="A0A2J6ST50"/>
<evidence type="ECO:0008006" key="3">
    <source>
        <dbReference type="Google" id="ProtNLM"/>
    </source>
</evidence>
<dbReference type="InParanoid" id="A0A2J6ST50"/>
<accession>A0A2J6ST50</accession>
<dbReference type="Proteomes" id="UP000235371">
    <property type="component" value="Unassembled WGS sequence"/>
</dbReference>
<dbReference type="EMBL" id="KZ613866">
    <property type="protein sequence ID" value="PMD53919.1"/>
    <property type="molecule type" value="Genomic_DNA"/>
</dbReference>
<keyword evidence="2" id="KW-1185">Reference proteome</keyword>
<evidence type="ECO:0000313" key="2">
    <source>
        <dbReference type="Proteomes" id="UP000235371"/>
    </source>
</evidence>
<name>A0A2J6ST50_9HELO</name>
<reference evidence="1 2" key="1">
    <citation type="submission" date="2016-04" db="EMBL/GenBank/DDBJ databases">
        <title>A degradative enzymes factory behind the ericoid mycorrhizal symbiosis.</title>
        <authorList>
            <consortium name="DOE Joint Genome Institute"/>
            <person name="Martino E."/>
            <person name="Morin E."/>
            <person name="Grelet G."/>
            <person name="Kuo A."/>
            <person name="Kohler A."/>
            <person name="Daghino S."/>
            <person name="Barry K."/>
            <person name="Choi C."/>
            <person name="Cichocki N."/>
            <person name="Clum A."/>
            <person name="Copeland A."/>
            <person name="Hainaut M."/>
            <person name="Haridas S."/>
            <person name="Labutti K."/>
            <person name="Lindquist E."/>
            <person name="Lipzen A."/>
            <person name="Khouja H.-R."/>
            <person name="Murat C."/>
            <person name="Ohm R."/>
            <person name="Olson A."/>
            <person name="Spatafora J."/>
            <person name="Veneault-Fourrey C."/>
            <person name="Henrissat B."/>
            <person name="Grigoriev I."/>
            <person name="Martin F."/>
            <person name="Perotto S."/>
        </authorList>
    </citation>
    <scope>NUCLEOTIDE SEQUENCE [LARGE SCALE GENOMIC DNA]</scope>
    <source>
        <strain evidence="1 2">E</strain>
    </source>
</reference>
<sequence>MRDKFIKSSRIDKAVAAIQRGEFTHYTNAAREFKCDRSAVSRRIRGLTKLKKEANSFWY</sequence>
<proteinExistence type="predicted"/>
<evidence type="ECO:0000313" key="1">
    <source>
        <dbReference type="EMBL" id="PMD53919.1"/>
    </source>
</evidence>